<evidence type="ECO:0000313" key="2">
    <source>
        <dbReference type="Proteomes" id="UP001635788"/>
    </source>
</evidence>
<protein>
    <submittedName>
        <fullName evidence="1">Uncharacterized protein</fullName>
    </submittedName>
</protein>
<sequence length="51" mass="5635">MNIHANDKLAALQWAVERARQAAAGDELVRLNVLPALQQLRDEAQREARGG</sequence>
<dbReference type="Proteomes" id="UP001635788">
    <property type="component" value="Unassembled WGS sequence"/>
</dbReference>
<keyword evidence="2" id="KW-1185">Reference proteome</keyword>
<organism evidence="1 2">
    <name type="scientific">Xanthomonas translucens pv. translucens</name>
    <dbReference type="NCBI Taxonomy" id="134875"/>
    <lineage>
        <taxon>Bacteria</taxon>
        <taxon>Pseudomonadati</taxon>
        <taxon>Pseudomonadota</taxon>
        <taxon>Gammaproteobacteria</taxon>
        <taxon>Lysobacterales</taxon>
        <taxon>Lysobacteraceae</taxon>
        <taxon>Xanthomonas</taxon>
        <taxon>Xanthomonas translucens group</taxon>
    </lineage>
</organism>
<reference evidence="1 2" key="1">
    <citation type="submission" date="2024-12" db="EMBL/GenBank/DDBJ databases">
        <authorList>
            <person name="Alaofin S."/>
            <person name="Velasco D."/>
            <person name="Li D."/>
            <person name="Baldwin T."/>
            <person name="Liu Z."/>
            <person name="Schachterle J.K."/>
        </authorList>
    </citation>
    <scope>NUCLEOTIDE SEQUENCE [LARGE SCALE GENOMIC DNA]</scope>
    <source>
        <strain evidence="1 2">B1</strain>
    </source>
</reference>
<dbReference type="RefSeq" id="WP_196484247.1">
    <property type="nucleotide sequence ID" value="NZ_CP064004.1"/>
</dbReference>
<proteinExistence type="predicted"/>
<dbReference type="EMBL" id="JBKAMQ010000002">
    <property type="protein sequence ID" value="MFN6506330.1"/>
    <property type="molecule type" value="Genomic_DNA"/>
</dbReference>
<comment type="caution">
    <text evidence="1">The sequence shown here is derived from an EMBL/GenBank/DDBJ whole genome shotgun (WGS) entry which is preliminary data.</text>
</comment>
<evidence type="ECO:0000313" key="1">
    <source>
        <dbReference type="EMBL" id="MFN6506330.1"/>
    </source>
</evidence>
<accession>A0ABW9KR93</accession>
<name>A0ABW9KR93_XANCT</name>
<gene>
    <name evidence="1" type="ORF">ACK3FC_03525</name>
</gene>